<accession>A0A1Y1IH26</accession>
<evidence type="ECO:0000313" key="9">
    <source>
        <dbReference type="EMBL" id="GAQ88361.1"/>
    </source>
</evidence>
<dbReference type="GO" id="GO:0006508">
    <property type="term" value="P:proteolysis"/>
    <property type="evidence" value="ECO:0007669"/>
    <property type="project" value="UniProtKB-KW"/>
</dbReference>
<dbReference type="EC" id="3.4.21.102" evidence="6"/>
<dbReference type="STRING" id="105231.A0A1Y1IH26"/>
<dbReference type="AlphaFoldDB" id="A0A1Y1IH26"/>
<dbReference type="OMA" id="TWSIVDE"/>
<keyword evidence="3" id="KW-0378">Hydrolase</keyword>
<dbReference type="InterPro" id="IPR041489">
    <property type="entry name" value="PDZ_6"/>
</dbReference>
<dbReference type="SUPFAM" id="SSF50156">
    <property type="entry name" value="PDZ domain-like"/>
    <property type="match status" value="1"/>
</dbReference>
<dbReference type="PANTHER" id="PTHR32060:SF31">
    <property type="entry name" value="CARBOXYL-TERMINAL-PROCESSING PEPTIDASE 1, CHLOROPLASTIC"/>
    <property type="match status" value="1"/>
</dbReference>
<feature type="compositionally biased region" description="Basic and acidic residues" evidence="7">
    <location>
        <begin position="54"/>
        <end position="63"/>
    </location>
</feature>
<proteinExistence type="inferred from homology"/>
<feature type="region of interest" description="Disordered" evidence="7">
    <location>
        <begin position="47"/>
        <end position="81"/>
    </location>
</feature>
<dbReference type="InterPro" id="IPR004447">
    <property type="entry name" value="Peptidase_S41A"/>
</dbReference>
<dbReference type="EMBL" id="DF237370">
    <property type="protein sequence ID" value="GAQ88361.1"/>
    <property type="molecule type" value="Genomic_DNA"/>
</dbReference>
<dbReference type="GO" id="GO:0004175">
    <property type="term" value="F:endopeptidase activity"/>
    <property type="evidence" value="ECO:0000318"/>
    <property type="project" value="GO_Central"/>
</dbReference>
<dbReference type="CDD" id="cd06782">
    <property type="entry name" value="cpPDZ_CPP-like"/>
    <property type="match status" value="1"/>
</dbReference>
<evidence type="ECO:0000256" key="3">
    <source>
        <dbReference type="ARBA" id="ARBA00022801"/>
    </source>
</evidence>
<dbReference type="Gene3D" id="3.30.750.44">
    <property type="match status" value="1"/>
</dbReference>
<dbReference type="SMART" id="SM00228">
    <property type="entry name" value="PDZ"/>
    <property type="match status" value="1"/>
</dbReference>
<name>A0A1Y1IH26_KLENI</name>
<evidence type="ECO:0000256" key="5">
    <source>
        <dbReference type="ARBA" id="ARBA00051784"/>
    </source>
</evidence>
<reference evidence="9 10" key="1">
    <citation type="journal article" date="2014" name="Nat. Commun.">
        <title>Klebsormidium flaccidum genome reveals primary factors for plant terrestrial adaptation.</title>
        <authorList>
            <person name="Hori K."/>
            <person name="Maruyama F."/>
            <person name="Fujisawa T."/>
            <person name="Togashi T."/>
            <person name="Yamamoto N."/>
            <person name="Seo M."/>
            <person name="Sato S."/>
            <person name="Yamada T."/>
            <person name="Mori H."/>
            <person name="Tajima N."/>
            <person name="Moriyama T."/>
            <person name="Ikeuchi M."/>
            <person name="Watanabe M."/>
            <person name="Wada H."/>
            <person name="Kobayashi K."/>
            <person name="Saito M."/>
            <person name="Masuda T."/>
            <person name="Sasaki-Sekimoto Y."/>
            <person name="Mashiguchi K."/>
            <person name="Awai K."/>
            <person name="Shimojima M."/>
            <person name="Masuda S."/>
            <person name="Iwai M."/>
            <person name="Nobusawa T."/>
            <person name="Narise T."/>
            <person name="Kondo S."/>
            <person name="Saito H."/>
            <person name="Sato R."/>
            <person name="Murakawa M."/>
            <person name="Ihara Y."/>
            <person name="Oshima-Yamada Y."/>
            <person name="Ohtaka K."/>
            <person name="Satoh M."/>
            <person name="Sonobe K."/>
            <person name="Ishii M."/>
            <person name="Ohtani R."/>
            <person name="Kanamori-Sato M."/>
            <person name="Honoki R."/>
            <person name="Miyazaki D."/>
            <person name="Mochizuki H."/>
            <person name="Umetsu J."/>
            <person name="Higashi K."/>
            <person name="Shibata D."/>
            <person name="Kamiya Y."/>
            <person name="Sato N."/>
            <person name="Nakamura Y."/>
            <person name="Tabata S."/>
            <person name="Ida S."/>
            <person name="Kurokawa K."/>
            <person name="Ohta H."/>
        </authorList>
    </citation>
    <scope>NUCLEOTIDE SEQUENCE [LARGE SCALE GENOMIC DNA]</scope>
    <source>
        <strain evidence="9 10">NIES-2285</strain>
    </source>
</reference>
<dbReference type="GO" id="GO:0004252">
    <property type="term" value="F:serine-type endopeptidase activity"/>
    <property type="evidence" value="ECO:0007669"/>
    <property type="project" value="UniProtKB-EC"/>
</dbReference>
<dbReference type="NCBIfam" id="TIGR00225">
    <property type="entry name" value="prc"/>
    <property type="match status" value="1"/>
</dbReference>
<evidence type="ECO:0000256" key="1">
    <source>
        <dbReference type="ARBA" id="ARBA00009179"/>
    </source>
</evidence>
<dbReference type="OrthoDB" id="43580at2759"/>
<protein>
    <recommendedName>
        <fullName evidence="6">C-terminal processing peptidase</fullName>
        <ecNumber evidence="6">3.4.21.102</ecNumber>
    </recommendedName>
</protein>
<organism evidence="9 10">
    <name type="scientific">Klebsormidium nitens</name>
    <name type="common">Green alga</name>
    <name type="synonym">Ulothrix nitens</name>
    <dbReference type="NCBI Taxonomy" id="105231"/>
    <lineage>
        <taxon>Eukaryota</taxon>
        <taxon>Viridiplantae</taxon>
        <taxon>Streptophyta</taxon>
        <taxon>Klebsormidiophyceae</taxon>
        <taxon>Klebsormidiales</taxon>
        <taxon>Klebsormidiaceae</taxon>
        <taxon>Klebsormidium</taxon>
    </lineage>
</organism>
<keyword evidence="2" id="KW-0645">Protease</keyword>
<comment type="similarity">
    <text evidence="1">Belongs to the peptidase S41A family.</text>
</comment>
<dbReference type="InterPro" id="IPR029045">
    <property type="entry name" value="ClpP/crotonase-like_dom_sf"/>
</dbReference>
<sequence length="493" mass="52458">MTRTGSARTAYPLTAPPVGHDESALTHHTPGLPPIHAGVTVLHSLHPHTSTRHRSSETGHIGKLESSIGDTAESKDGEQRVVGNPVEKSLPAASPDLNPEVNANLVLEAWNVVDQVYLDARGKGFDREAWAAKRDEALKHPIRSRIAAYSAIRGLLGSLHDPYTRFLAPDQFQALSKFDVSGIGLNMGEVDDDAGVTSLRVLGVVHDSTAHAAGIRQGDELLSVGGVFVKGKSAFEATSLIQGPVGQPVTLQLQRPTGETFEAVIPRGKEAQQPVTYKLQKDAEGRPAGYVKLRDFSALAKKGVVDAVEKLREAGAQSFILDLQDNLGGLVQAGIEIARLFLGEGETVVYTVGRTPETQKNVLAQGQALFSAPLIVLVNESTASASEIVAGALRDNCRALLVGNKTYGKGLIQSVYELSDGSALAITVGKYITPGHIDIDKYGIEPDFLRTPGPFNWFLPLPSVKESEGKLKSCVPPEIGPPKLPSVASVVKS</sequence>
<feature type="region of interest" description="Disordered" evidence="7">
    <location>
        <begin position="1"/>
        <end position="30"/>
    </location>
</feature>
<dbReference type="SMART" id="SM00245">
    <property type="entry name" value="TSPc"/>
    <property type="match status" value="1"/>
</dbReference>
<dbReference type="PANTHER" id="PTHR32060">
    <property type="entry name" value="TAIL-SPECIFIC PROTEASE"/>
    <property type="match status" value="1"/>
</dbReference>
<dbReference type="FunFam" id="3.90.226.10:FF:000023">
    <property type="entry name" value="Carboxyl-terminal processing protease"/>
    <property type="match status" value="1"/>
</dbReference>
<dbReference type="Gene3D" id="3.90.226.10">
    <property type="entry name" value="2-enoyl-CoA Hydratase, Chain A, domain 1"/>
    <property type="match status" value="1"/>
</dbReference>
<dbReference type="Pfam" id="PF17820">
    <property type="entry name" value="PDZ_6"/>
    <property type="match status" value="1"/>
</dbReference>
<evidence type="ECO:0000259" key="8">
    <source>
        <dbReference type="PROSITE" id="PS50106"/>
    </source>
</evidence>
<evidence type="ECO:0000256" key="4">
    <source>
        <dbReference type="ARBA" id="ARBA00022825"/>
    </source>
</evidence>
<evidence type="ECO:0000256" key="7">
    <source>
        <dbReference type="SAM" id="MobiDB-lite"/>
    </source>
</evidence>
<evidence type="ECO:0000313" key="10">
    <source>
        <dbReference type="Proteomes" id="UP000054558"/>
    </source>
</evidence>
<dbReference type="Gene3D" id="2.30.42.10">
    <property type="match status" value="1"/>
</dbReference>
<dbReference type="Pfam" id="PF03572">
    <property type="entry name" value="Peptidase_S41"/>
    <property type="match status" value="1"/>
</dbReference>
<keyword evidence="4" id="KW-0720">Serine protease</keyword>
<dbReference type="InterPro" id="IPR036034">
    <property type="entry name" value="PDZ_sf"/>
</dbReference>
<dbReference type="PROSITE" id="PS50106">
    <property type="entry name" value="PDZ"/>
    <property type="match status" value="1"/>
</dbReference>
<comment type="catalytic activity">
    <reaction evidence="5">
        <text>The enzyme shows specific recognition of a C-terminal tripeptide, Xaa-Yaa-Zaa, in which Xaa is preferably Ala or Leu, Yaa is preferably Ala or Tyr, and Zaa is preferably Ala, but then cleaves at a variable distance from the C-terminus. A typical cleavage is -Ala-Ala-|-Arg-Ala-Ala-Lys-Glu-Asn-Tyr-Ala-Leu-Ala-Ala.</text>
        <dbReference type="EC" id="3.4.21.102"/>
    </reaction>
</comment>
<dbReference type="InterPro" id="IPR005151">
    <property type="entry name" value="Tail-specific_protease"/>
</dbReference>
<evidence type="ECO:0000256" key="2">
    <source>
        <dbReference type="ARBA" id="ARBA00022670"/>
    </source>
</evidence>
<dbReference type="InterPro" id="IPR001478">
    <property type="entry name" value="PDZ"/>
</dbReference>
<dbReference type="CDD" id="cd07560">
    <property type="entry name" value="Peptidase_S41_CPP"/>
    <property type="match status" value="1"/>
</dbReference>
<dbReference type="SUPFAM" id="SSF52096">
    <property type="entry name" value="ClpP/crotonase"/>
    <property type="match status" value="1"/>
</dbReference>
<evidence type="ECO:0000256" key="6">
    <source>
        <dbReference type="ARBA" id="ARBA00066637"/>
    </source>
</evidence>
<dbReference type="Proteomes" id="UP000054558">
    <property type="component" value="Unassembled WGS sequence"/>
</dbReference>
<keyword evidence="10" id="KW-1185">Reference proteome</keyword>
<feature type="domain" description="PDZ" evidence="8">
    <location>
        <begin position="172"/>
        <end position="242"/>
    </location>
</feature>
<gene>
    <name evidence="9" type="ORF">KFL_004210090</name>
</gene>